<comment type="pathway">
    <text evidence="1 7">Fermentation; pyruvate fermentation to lactate; (S)-lactate from pyruvate: step 1/1.</text>
</comment>
<dbReference type="InterPro" id="IPR001557">
    <property type="entry name" value="L-lactate/malate_DH"/>
</dbReference>
<dbReference type="PANTHER" id="PTHR43128">
    <property type="entry name" value="L-2-HYDROXYCARBOXYLATE DEHYDROGENASE (NAD(P)(+))"/>
    <property type="match status" value="1"/>
</dbReference>
<organism evidence="12 13">
    <name type="scientific">Marisediminicola antarctica</name>
    <dbReference type="NCBI Taxonomy" id="674079"/>
    <lineage>
        <taxon>Bacteria</taxon>
        <taxon>Bacillati</taxon>
        <taxon>Actinomycetota</taxon>
        <taxon>Actinomycetes</taxon>
        <taxon>Micrococcales</taxon>
        <taxon>Microbacteriaceae</taxon>
        <taxon>Marisediminicola</taxon>
    </lineage>
</organism>
<dbReference type="OrthoDB" id="9802969at2"/>
<keyword evidence="13" id="KW-1185">Reference proteome</keyword>
<feature type="binding site" evidence="7">
    <location>
        <position position="17"/>
    </location>
    <ligand>
        <name>NAD(+)</name>
        <dbReference type="ChEBI" id="CHEBI:57540"/>
    </ligand>
</feature>
<accession>A0A7L5AFP3</accession>
<comment type="subcellular location">
    <subcellularLocation>
        <location evidence="7">Cytoplasm</location>
    </subcellularLocation>
</comment>
<evidence type="ECO:0000256" key="3">
    <source>
        <dbReference type="ARBA" id="ARBA00012967"/>
    </source>
</evidence>
<dbReference type="GO" id="GO:0005737">
    <property type="term" value="C:cytoplasm"/>
    <property type="evidence" value="ECO:0007669"/>
    <property type="project" value="UniProtKB-SubCell"/>
</dbReference>
<evidence type="ECO:0000256" key="5">
    <source>
        <dbReference type="ARBA" id="ARBA00023027"/>
    </source>
</evidence>
<feature type="binding site" evidence="9">
    <location>
        <position position="99"/>
    </location>
    <ligand>
        <name>NAD(+)</name>
        <dbReference type="ChEBI" id="CHEBI:57540"/>
    </ligand>
</feature>
<evidence type="ECO:0000259" key="11">
    <source>
        <dbReference type="Pfam" id="PF02866"/>
    </source>
</evidence>
<feature type="domain" description="Lactate/malate dehydrogenase C-terminal" evidence="11">
    <location>
        <begin position="149"/>
        <end position="312"/>
    </location>
</feature>
<evidence type="ECO:0000313" key="13">
    <source>
        <dbReference type="Proteomes" id="UP000464507"/>
    </source>
</evidence>
<dbReference type="KEGG" id="mant:BHD05_03200"/>
<protein>
    <recommendedName>
        <fullName evidence="3 7">L-lactate dehydrogenase</fullName>
        <shortName evidence="7">L-LDH</shortName>
        <ecNumber evidence="3 7">1.1.1.27</ecNumber>
    </recommendedName>
</protein>
<keyword evidence="5 7" id="KW-0520">NAD</keyword>
<comment type="activity regulation">
    <text evidence="7">Allosterically activated by fructose 1,6-bisphosphate (FBP).</text>
</comment>
<feature type="binding site" evidence="7">
    <location>
        <position position="235"/>
    </location>
    <ligand>
        <name>substrate</name>
    </ligand>
</feature>
<dbReference type="PROSITE" id="PS00064">
    <property type="entry name" value="L_LDH"/>
    <property type="match status" value="1"/>
</dbReference>
<dbReference type="Gene3D" id="3.40.50.720">
    <property type="entry name" value="NAD(P)-binding Rossmann-like Domain"/>
    <property type="match status" value="1"/>
</dbReference>
<evidence type="ECO:0000256" key="9">
    <source>
        <dbReference type="PIRSR" id="PIRSR000102-3"/>
    </source>
</evidence>
<feature type="binding site" evidence="7">
    <location>
        <position position="172"/>
    </location>
    <ligand>
        <name>beta-D-fructose 1,6-bisphosphate</name>
        <dbReference type="ChEBI" id="CHEBI:32966"/>
        <note>allosteric activator</note>
    </ligand>
</feature>
<name>A0A7L5AFP3_9MICO</name>
<feature type="binding site" evidence="7">
    <location>
        <position position="43"/>
    </location>
    <ligand>
        <name>NAD(+)</name>
        <dbReference type="ChEBI" id="CHEBI:57540"/>
    </ligand>
</feature>
<sequence length="318" mass="33096">MTASGNTKLAVIGAGSVGTSLAYAALIRNSAREVVLYDVNAAKAEAEVLDLAHGTPFTGTSRISGGGDIDVVADADMIVITAGAKQNPGQTRLDLAATNAGILEQLMPQLLERAPHAVYLLVTNPCDVLTVVAQQIAQLPAGRVFSSGTLLDSARLRWLIAERACIAARSVHAHIVGEHGDTEFPLWSGARIGPTPIREWTDTDGELVFPPNVLDQIRHDVVHAADRVIAGKGATNYAIGLSGARIVEAVLRGERAVMQVSSVLEGYRGIDGVALSVPSIVGSGGVERVLDVPMDAVELGQLQASAEALRASAVSIGH</sequence>
<dbReference type="SUPFAM" id="SSF51735">
    <property type="entry name" value="NAD(P)-binding Rossmann-fold domains"/>
    <property type="match status" value="1"/>
</dbReference>
<evidence type="ECO:0000256" key="6">
    <source>
        <dbReference type="ARBA" id="ARBA00049258"/>
    </source>
</evidence>
<comment type="caution">
    <text evidence="7">Lacks conserved residue(s) required for the propagation of feature annotation.</text>
</comment>
<evidence type="ECO:0000256" key="1">
    <source>
        <dbReference type="ARBA" id="ARBA00004843"/>
    </source>
</evidence>
<dbReference type="Pfam" id="PF00056">
    <property type="entry name" value="Ldh_1_N"/>
    <property type="match status" value="1"/>
</dbReference>
<dbReference type="InterPro" id="IPR022383">
    <property type="entry name" value="Lactate/malate_DH_C"/>
</dbReference>
<comment type="function">
    <text evidence="7">Catalyzes the conversion of lactate to pyruvate.</text>
</comment>
<keyword evidence="4 7" id="KW-0560">Oxidoreductase</keyword>
<dbReference type="RefSeq" id="WP_161885150.1">
    <property type="nucleotide sequence ID" value="NZ_CP017146.1"/>
</dbReference>
<feature type="binding site" evidence="7">
    <location>
        <begin position="124"/>
        <end position="127"/>
    </location>
    <ligand>
        <name>substrate</name>
    </ligand>
</feature>
<feature type="binding site" evidence="7">
    <location>
        <begin position="152"/>
        <end position="155"/>
    </location>
    <ligand>
        <name>substrate</name>
    </ligand>
</feature>
<dbReference type="HAMAP" id="MF_00488">
    <property type="entry name" value="Lactate_dehydrog"/>
    <property type="match status" value="1"/>
</dbReference>
<evidence type="ECO:0000256" key="8">
    <source>
        <dbReference type="PIRSR" id="PIRSR000102-1"/>
    </source>
</evidence>
<reference evidence="12 13" key="1">
    <citation type="submission" date="2016-09" db="EMBL/GenBank/DDBJ databases">
        <title>Complete genome sequence of microbes from the polar regions.</title>
        <authorList>
            <person name="Liao L."/>
            <person name="Chen B."/>
        </authorList>
    </citation>
    <scope>NUCLEOTIDE SEQUENCE [LARGE SCALE GENOMIC DNA]</scope>
    <source>
        <strain evidence="12 13">ZS314</strain>
    </source>
</reference>
<feature type="binding site" evidence="7 9">
    <location>
        <begin position="122"/>
        <end position="124"/>
    </location>
    <ligand>
        <name>NAD(+)</name>
        <dbReference type="ChEBI" id="CHEBI:57540"/>
    </ligand>
</feature>
<dbReference type="PANTHER" id="PTHR43128:SF16">
    <property type="entry name" value="L-LACTATE DEHYDROGENASE"/>
    <property type="match status" value="1"/>
</dbReference>
<comment type="catalytic activity">
    <reaction evidence="6 7">
        <text>(S)-lactate + NAD(+) = pyruvate + NADH + H(+)</text>
        <dbReference type="Rhea" id="RHEA:23444"/>
        <dbReference type="ChEBI" id="CHEBI:15361"/>
        <dbReference type="ChEBI" id="CHEBI:15378"/>
        <dbReference type="ChEBI" id="CHEBI:16651"/>
        <dbReference type="ChEBI" id="CHEBI:57540"/>
        <dbReference type="ChEBI" id="CHEBI:57945"/>
        <dbReference type="EC" id="1.1.1.27"/>
    </reaction>
</comment>
<evidence type="ECO:0000259" key="10">
    <source>
        <dbReference type="Pfam" id="PF00056"/>
    </source>
</evidence>
<dbReference type="AlphaFoldDB" id="A0A7L5AFP3"/>
<feature type="binding site" evidence="7">
    <location>
        <position position="147"/>
    </location>
    <ligand>
        <name>NAD(+)</name>
        <dbReference type="ChEBI" id="CHEBI:57540"/>
    </ligand>
</feature>
<dbReference type="PRINTS" id="PR00086">
    <property type="entry name" value="LLDHDRGNASE"/>
</dbReference>
<dbReference type="InterPro" id="IPR018177">
    <property type="entry name" value="L-lactate_DH_AS"/>
</dbReference>
<feature type="binding site" evidence="7">
    <location>
        <position position="157"/>
    </location>
    <ligand>
        <name>beta-D-fructose 1,6-bisphosphate</name>
        <dbReference type="ChEBI" id="CHEBI:32966"/>
        <note>allosteric activator</note>
    </ligand>
</feature>
<dbReference type="UniPathway" id="UPA00554">
    <property type="reaction ID" value="UER00611"/>
</dbReference>
<proteinExistence type="inferred from homology"/>
<dbReference type="GO" id="GO:0004459">
    <property type="term" value="F:L-lactate dehydrogenase (NAD+) activity"/>
    <property type="evidence" value="ECO:0007669"/>
    <property type="project" value="UniProtKB-UniRule"/>
</dbReference>
<dbReference type="EC" id="1.1.1.27" evidence="3 7"/>
<comment type="subunit">
    <text evidence="7">Homotetramer.</text>
</comment>
<dbReference type="GO" id="GO:0006089">
    <property type="term" value="P:lactate metabolic process"/>
    <property type="evidence" value="ECO:0007669"/>
    <property type="project" value="TreeGrafter"/>
</dbReference>
<dbReference type="Proteomes" id="UP000464507">
    <property type="component" value="Chromosome"/>
</dbReference>
<gene>
    <name evidence="7" type="primary">ldh</name>
    <name evidence="12" type="ORF">BHD05_03200</name>
</gene>
<feature type="binding site" evidence="9">
    <location>
        <begin position="13"/>
        <end position="18"/>
    </location>
    <ligand>
        <name>NAD(+)</name>
        <dbReference type="ChEBI" id="CHEBI:57540"/>
    </ligand>
</feature>
<evidence type="ECO:0000256" key="4">
    <source>
        <dbReference type="ARBA" id="ARBA00023002"/>
    </source>
</evidence>
<dbReference type="InterPro" id="IPR015955">
    <property type="entry name" value="Lactate_DH/Glyco_Ohase_4_C"/>
</dbReference>
<feature type="domain" description="Lactate/malate dehydrogenase N-terminal" evidence="10">
    <location>
        <begin position="7"/>
        <end position="145"/>
    </location>
</feature>
<dbReference type="InterPro" id="IPR001236">
    <property type="entry name" value="Lactate/malate_DH_N"/>
</dbReference>
<feature type="binding site" evidence="7">
    <location>
        <begin position="83"/>
        <end position="84"/>
    </location>
    <ligand>
        <name>NAD(+)</name>
        <dbReference type="ChEBI" id="CHEBI:57540"/>
    </ligand>
</feature>
<dbReference type="EMBL" id="CP017146">
    <property type="protein sequence ID" value="QHO68792.1"/>
    <property type="molecule type" value="Genomic_DNA"/>
</dbReference>
<keyword evidence="7" id="KW-0963">Cytoplasm</keyword>
<keyword evidence="7" id="KW-0021">Allosteric enzyme</keyword>
<dbReference type="InterPro" id="IPR036291">
    <property type="entry name" value="NAD(P)-bd_dom_sf"/>
</dbReference>
<dbReference type="CDD" id="cd05292">
    <property type="entry name" value="LDH_2"/>
    <property type="match status" value="1"/>
</dbReference>
<feature type="active site" description="Proton acceptor" evidence="7 8">
    <location>
        <position position="179"/>
    </location>
</feature>
<feature type="binding site" evidence="7 9">
    <location>
        <position position="38"/>
    </location>
    <ligand>
        <name>NAD(+)</name>
        <dbReference type="ChEBI" id="CHEBI:57540"/>
    </ligand>
</feature>
<feature type="binding site" evidence="7">
    <location>
        <position position="92"/>
    </location>
    <ligand>
        <name>substrate</name>
    </ligand>
</feature>
<dbReference type="GO" id="GO:0006096">
    <property type="term" value="P:glycolytic process"/>
    <property type="evidence" value="ECO:0007669"/>
    <property type="project" value="UniProtKB-UniRule"/>
</dbReference>
<comment type="similarity">
    <text evidence="2 7">Belongs to the LDH/MDH superfamily. LDH family.</text>
</comment>
<dbReference type="InterPro" id="IPR011304">
    <property type="entry name" value="L-lactate_DH"/>
</dbReference>
<dbReference type="Gene3D" id="3.90.110.10">
    <property type="entry name" value="Lactate dehydrogenase/glycoside hydrolase, family 4, C-terminal"/>
    <property type="match status" value="1"/>
</dbReference>
<evidence type="ECO:0000256" key="7">
    <source>
        <dbReference type="HAMAP-Rule" id="MF_00488"/>
    </source>
</evidence>
<evidence type="ECO:0000256" key="2">
    <source>
        <dbReference type="ARBA" id="ARBA00006054"/>
    </source>
</evidence>
<evidence type="ECO:0000313" key="12">
    <source>
        <dbReference type="EMBL" id="QHO68792.1"/>
    </source>
</evidence>
<dbReference type="SUPFAM" id="SSF56327">
    <property type="entry name" value="LDH C-terminal domain-like"/>
    <property type="match status" value="1"/>
</dbReference>
<dbReference type="Pfam" id="PF02866">
    <property type="entry name" value="Ldh_1_C"/>
    <property type="match status" value="1"/>
</dbReference>
<feature type="binding site" evidence="7">
    <location>
        <position position="86"/>
    </location>
    <ligand>
        <name>substrate</name>
    </ligand>
</feature>
<dbReference type="PIRSF" id="PIRSF000102">
    <property type="entry name" value="Lac_mal_DH"/>
    <property type="match status" value="1"/>
</dbReference>
<dbReference type="NCBIfam" id="TIGR01771">
    <property type="entry name" value="L-LDH-NAD"/>
    <property type="match status" value="1"/>
</dbReference>